<feature type="transmembrane region" description="Helical" evidence="7">
    <location>
        <begin position="163"/>
        <end position="182"/>
    </location>
</feature>
<evidence type="ECO:0000256" key="6">
    <source>
        <dbReference type="ARBA" id="ARBA00023136"/>
    </source>
</evidence>
<dbReference type="InterPro" id="IPR005829">
    <property type="entry name" value="Sugar_transporter_CS"/>
</dbReference>
<dbReference type="GO" id="GO:0022857">
    <property type="term" value="F:transmembrane transporter activity"/>
    <property type="evidence" value="ECO:0007669"/>
    <property type="project" value="InterPro"/>
</dbReference>
<evidence type="ECO:0000256" key="5">
    <source>
        <dbReference type="ARBA" id="ARBA00022989"/>
    </source>
</evidence>
<keyword evidence="6 7" id="KW-0472">Membrane</keyword>
<evidence type="ECO:0000313" key="10">
    <source>
        <dbReference type="Proteomes" id="UP000033428"/>
    </source>
</evidence>
<dbReference type="AlphaFoldDB" id="A0A0F0CNQ8"/>
<feature type="transmembrane region" description="Helical" evidence="7">
    <location>
        <begin position="96"/>
        <end position="118"/>
    </location>
</feature>
<dbReference type="EMBL" id="JYNY01000515">
    <property type="protein sequence ID" value="KJJ83649.1"/>
    <property type="molecule type" value="Genomic_DNA"/>
</dbReference>
<feature type="domain" description="Major facilitator superfamily (MFS) profile" evidence="8">
    <location>
        <begin position="5"/>
        <end position="390"/>
    </location>
</feature>
<comment type="subcellular location">
    <subcellularLocation>
        <location evidence="1">Cell membrane</location>
        <topology evidence="1">Multi-pass membrane protein</topology>
    </subcellularLocation>
</comment>
<feature type="transmembrane region" description="Helical" evidence="7">
    <location>
        <begin position="279"/>
        <end position="297"/>
    </location>
</feature>
<dbReference type="PROSITE" id="PS50850">
    <property type="entry name" value="MFS"/>
    <property type="match status" value="1"/>
</dbReference>
<evidence type="ECO:0000259" key="8">
    <source>
        <dbReference type="PROSITE" id="PS50850"/>
    </source>
</evidence>
<feature type="transmembrane region" description="Helical" evidence="7">
    <location>
        <begin position="303"/>
        <end position="326"/>
    </location>
</feature>
<sequence>MNFSPFVLLCATGIFAIFSSTIAKSPVLPFFASSLGIGSSGIGVVAAVSSLVGIIVSIPAGILADRFGRKKMLMISAIVFATAPMLYLMVSNLWQLIIVRFYHGMATAIFMPVSMAMISDMFHKERGEKIGWFSTSTLMGRFAAPLVGASVIGLMAYSPILSYRVIYMICTIGGVIALIIVWRLPGDLEHGINDVAPWIDVFEKFKKLLLVKGVLITSVVEGAVLFAYGGFETFLPLYAVNIGFTPYEIGILLSTQIISVALTKPFMGRFSDKHGRPPQIFTGLILGGASMFGFFMFRGFVMFLLLSILFGLSISVVAAATSALIADLSKKESLASAMGILASVMDMGHTTGPLVAGVIASYYSYSMIFVLASFVLLFVSIAFLLSIKNMKAVNTTVWRIAKKR</sequence>
<feature type="transmembrane region" description="Helical" evidence="7">
    <location>
        <begin position="39"/>
        <end position="60"/>
    </location>
</feature>
<feature type="transmembrane region" description="Helical" evidence="7">
    <location>
        <begin position="209"/>
        <end position="229"/>
    </location>
</feature>
<evidence type="ECO:0000256" key="4">
    <source>
        <dbReference type="ARBA" id="ARBA00022692"/>
    </source>
</evidence>
<evidence type="ECO:0000256" key="3">
    <source>
        <dbReference type="ARBA" id="ARBA00022475"/>
    </source>
</evidence>
<dbReference type="Pfam" id="PF07690">
    <property type="entry name" value="MFS_1"/>
    <property type="match status" value="1"/>
</dbReference>
<dbReference type="PROSITE" id="PS00216">
    <property type="entry name" value="SUGAR_TRANSPORT_1"/>
    <property type="match status" value="1"/>
</dbReference>
<dbReference type="Proteomes" id="UP000033428">
    <property type="component" value="Unassembled WGS sequence"/>
</dbReference>
<accession>A0A0F0CNQ8</accession>
<evidence type="ECO:0000256" key="7">
    <source>
        <dbReference type="SAM" id="Phobius"/>
    </source>
</evidence>
<dbReference type="GO" id="GO:0005886">
    <property type="term" value="C:plasma membrane"/>
    <property type="evidence" value="ECO:0007669"/>
    <property type="project" value="UniProtKB-SubCell"/>
</dbReference>
<dbReference type="InterPro" id="IPR036259">
    <property type="entry name" value="MFS_trans_sf"/>
</dbReference>
<feature type="transmembrane region" description="Helical" evidence="7">
    <location>
        <begin position="72"/>
        <end position="90"/>
    </location>
</feature>
<dbReference type="CDD" id="cd17325">
    <property type="entry name" value="MFS_MdtG_SLC18_like"/>
    <property type="match status" value="1"/>
</dbReference>
<evidence type="ECO:0000313" key="9">
    <source>
        <dbReference type="EMBL" id="KJJ83649.1"/>
    </source>
</evidence>
<dbReference type="SUPFAM" id="SSF103473">
    <property type="entry name" value="MFS general substrate transporter"/>
    <property type="match status" value="1"/>
</dbReference>
<feature type="transmembrane region" description="Helical" evidence="7">
    <location>
        <begin position="138"/>
        <end position="157"/>
    </location>
</feature>
<gene>
    <name evidence="9" type="ORF">OMAG_002483</name>
</gene>
<dbReference type="InterPro" id="IPR011701">
    <property type="entry name" value="MFS"/>
</dbReference>
<evidence type="ECO:0000256" key="1">
    <source>
        <dbReference type="ARBA" id="ARBA00004651"/>
    </source>
</evidence>
<reference evidence="9 10" key="1">
    <citation type="submission" date="2015-02" db="EMBL/GenBank/DDBJ databases">
        <title>Single-cell genomics of uncultivated deep-branching MTB reveals a conserved set of magnetosome genes.</title>
        <authorList>
            <person name="Kolinko S."/>
            <person name="Richter M."/>
            <person name="Glockner F.O."/>
            <person name="Brachmann A."/>
            <person name="Schuler D."/>
        </authorList>
    </citation>
    <scope>NUCLEOTIDE SEQUENCE [LARGE SCALE GENOMIC DNA]</scope>
    <source>
        <strain evidence="9">SKK-01</strain>
    </source>
</reference>
<name>A0A0F0CNQ8_9BACT</name>
<keyword evidence="2" id="KW-0813">Transport</keyword>
<comment type="caution">
    <text evidence="9">The sequence shown here is derived from an EMBL/GenBank/DDBJ whole genome shotgun (WGS) entry which is preliminary data.</text>
</comment>
<keyword evidence="4 7" id="KW-0812">Transmembrane</keyword>
<evidence type="ECO:0000256" key="2">
    <source>
        <dbReference type="ARBA" id="ARBA00022448"/>
    </source>
</evidence>
<keyword evidence="5 7" id="KW-1133">Transmembrane helix</keyword>
<dbReference type="PATRIC" id="fig|1609969.3.peg.2643"/>
<dbReference type="InterPro" id="IPR020846">
    <property type="entry name" value="MFS_dom"/>
</dbReference>
<protein>
    <submittedName>
        <fullName evidence="9">Major facilitator superfamily protein</fullName>
    </submittedName>
</protein>
<dbReference type="Gene3D" id="1.20.1250.20">
    <property type="entry name" value="MFS general substrate transporter like domains"/>
    <property type="match status" value="2"/>
</dbReference>
<keyword evidence="10" id="KW-1185">Reference proteome</keyword>
<dbReference type="InterPro" id="IPR050171">
    <property type="entry name" value="MFS_Transporters"/>
</dbReference>
<proteinExistence type="predicted"/>
<dbReference type="PANTHER" id="PTHR23517">
    <property type="entry name" value="RESISTANCE PROTEIN MDTM, PUTATIVE-RELATED-RELATED"/>
    <property type="match status" value="1"/>
</dbReference>
<feature type="transmembrane region" description="Helical" evidence="7">
    <location>
        <begin position="365"/>
        <end position="385"/>
    </location>
</feature>
<keyword evidence="3" id="KW-1003">Cell membrane</keyword>
<organism evidence="9 10">
    <name type="scientific">Candidatus Omnitrophus magneticus</name>
    <dbReference type="NCBI Taxonomy" id="1609969"/>
    <lineage>
        <taxon>Bacteria</taxon>
        <taxon>Pseudomonadati</taxon>
        <taxon>Candidatus Omnitrophota</taxon>
        <taxon>Candidatus Omnitrophus</taxon>
    </lineage>
</organism>